<reference evidence="1" key="2">
    <citation type="submission" date="2023-09" db="EMBL/GenBank/DDBJ databases">
        <title>Characterization of Arcobacter Isolates from Retail Chicken Sold in Supermarkets in Tbilisi, Georgia.</title>
        <authorList>
            <person name="Matthias R."/>
            <person name="Zautner A.E."/>
        </authorList>
    </citation>
    <scope>NUCLEOTIDE SEQUENCE</scope>
    <source>
        <strain evidence="2">LEO 108</strain>
        <strain evidence="1">LEO 109</strain>
    </source>
</reference>
<evidence type="ECO:0000313" key="6">
    <source>
        <dbReference type="EMBL" id="WNL26362.1"/>
    </source>
</evidence>
<dbReference type="InterPro" id="IPR006498">
    <property type="entry name" value="Tail_tube"/>
</dbReference>
<dbReference type="EMBL" id="CP134845">
    <property type="protein sequence ID" value="WNL15165.1"/>
    <property type="molecule type" value="Genomic_DNA"/>
</dbReference>
<dbReference type="AlphaFoldDB" id="A0AA96I8I9"/>
<dbReference type="EMBL" id="CP134851">
    <property type="protein sequence ID" value="WNL22747.1"/>
    <property type="molecule type" value="Genomic_DNA"/>
</dbReference>
<evidence type="ECO:0000313" key="1">
    <source>
        <dbReference type="EMBL" id="WNL11722.1"/>
    </source>
</evidence>
<name>A0AA96I8I9_9BACT</name>
<proteinExistence type="predicted"/>
<reference evidence="4" key="1">
    <citation type="submission" date="2023-09" db="EMBL/GenBank/DDBJ databases">
        <title>Arcobacter tbilisiensis sp. nov. isolated from chicken meat in Tbilisi, Georgia.</title>
        <authorList>
            <person name="Matthias R."/>
            <person name="Zautner A.E."/>
        </authorList>
    </citation>
    <scope>NUCLEOTIDE SEQUENCE</scope>
    <source>
        <strain evidence="6">LEO 70</strain>
        <strain evidence="5">LEO 74</strain>
        <strain evidence="4">LEO 79</strain>
        <strain evidence="3">LEO 99</strain>
    </source>
</reference>
<sequence length="163" mass="17930">MSRSVIVEVNCFIEGYGNLGRTVSFKAPELKQKSINGTTGVGDRSYATGQFESLDSEFSCAALPKAVFNALSKLDEAEIIFKKAIRTGSKVENYTWICKGAISISHGDSKPGEMLDIKVSQKGCKKYVHEVNNKTKVRIDHDNLIAEANGKDLMADVRRILRA</sequence>
<gene>
    <name evidence="2" type="ORF">RJG51_02985</name>
    <name evidence="1" type="ORF">RJG52_07240</name>
    <name evidence="3" type="ORF">RJG53_10255</name>
    <name evidence="5" type="ORF">RJG55_07245</name>
    <name evidence="4" type="ORF">RJG56_10135</name>
    <name evidence="6" type="ORF">RJG57_04130</name>
</gene>
<dbReference type="Pfam" id="PF04985">
    <property type="entry name" value="Phage_tube"/>
    <property type="match status" value="1"/>
</dbReference>
<dbReference type="EMBL" id="CP134850">
    <property type="protein sequence ID" value="WNL21092.1"/>
    <property type="molecule type" value="Genomic_DNA"/>
</dbReference>
<evidence type="ECO:0000313" key="4">
    <source>
        <dbReference type="EMBL" id="WNL21092.1"/>
    </source>
</evidence>
<organism evidence="4">
    <name type="scientific">Arcobacter sp. AZ-2023</name>
    <dbReference type="NCBI Taxonomy" id="3074453"/>
    <lineage>
        <taxon>Bacteria</taxon>
        <taxon>Pseudomonadati</taxon>
        <taxon>Campylobacterota</taxon>
        <taxon>Epsilonproteobacteria</taxon>
        <taxon>Campylobacterales</taxon>
        <taxon>Arcobacteraceae</taxon>
        <taxon>Arcobacter</taxon>
    </lineage>
</organism>
<evidence type="ECO:0000313" key="5">
    <source>
        <dbReference type="EMBL" id="WNL22747.1"/>
    </source>
</evidence>
<evidence type="ECO:0000313" key="2">
    <source>
        <dbReference type="EMBL" id="WNL15165.1"/>
    </source>
</evidence>
<accession>A0AA96I8I9</accession>
<dbReference type="EMBL" id="CP134849">
    <property type="protein sequence ID" value="WNL18953.1"/>
    <property type="molecule type" value="Genomic_DNA"/>
</dbReference>
<protein>
    <submittedName>
        <fullName evidence="4">Phage major tail tube protein</fullName>
    </submittedName>
</protein>
<dbReference type="EMBL" id="CP134852">
    <property type="protein sequence ID" value="WNL26362.1"/>
    <property type="molecule type" value="Genomic_DNA"/>
</dbReference>
<evidence type="ECO:0000313" key="3">
    <source>
        <dbReference type="EMBL" id="WNL18953.1"/>
    </source>
</evidence>
<dbReference type="EMBL" id="CP134844">
    <property type="protein sequence ID" value="WNL11722.1"/>
    <property type="molecule type" value="Genomic_DNA"/>
</dbReference>